<dbReference type="OrthoDB" id="2382881at2759"/>
<dbReference type="PANTHER" id="PTHR15319">
    <property type="entry name" value="TATA BOX-BINDING PROTEIN ASSOCIATED FACTOR RNA POLYMERASE I SUBUNIT C"/>
    <property type="match status" value="1"/>
</dbReference>
<evidence type="ECO:0000259" key="2">
    <source>
        <dbReference type="Pfam" id="PF20641"/>
    </source>
</evidence>
<keyword evidence="5" id="KW-1185">Reference proteome</keyword>
<feature type="region of interest" description="Disordered" evidence="1">
    <location>
        <begin position="549"/>
        <end position="632"/>
    </location>
</feature>
<dbReference type="GO" id="GO:0001650">
    <property type="term" value="C:fibrillar center"/>
    <property type="evidence" value="ECO:0007669"/>
    <property type="project" value="TreeGrafter"/>
</dbReference>
<feature type="compositionally biased region" description="Basic residues" evidence="1">
    <location>
        <begin position="623"/>
        <end position="632"/>
    </location>
</feature>
<feature type="domain" description="TAF1C helical bundle" evidence="3">
    <location>
        <begin position="505"/>
        <end position="582"/>
    </location>
</feature>
<dbReference type="InterPro" id="IPR038801">
    <property type="entry name" value="TAF1C"/>
</dbReference>
<protein>
    <submittedName>
        <fullName evidence="6">LOW QUALITY PROTEIN: TATA box-binding protein-associated factor RNA polymerase I subunit C</fullName>
    </submittedName>
</protein>
<evidence type="ECO:0000313" key="5">
    <source>
        <dbReference type="Proteomes" id="UP000515208"/>
    </source>
</evidence>
<proteinExistence type="predicted"/>
<dbReference type="Pfam" id="PF20642">
    <property type="entry name" value="TAF1C_HB"/>
    <property type="match status" value="1"/>
</dbReference>
<dbReference type="Pfam" id="PF20643">
    <property type="entry name" value="TAF1C_C"/>
    <property type="match status" value="1"/>
</dbReference>
<dbReference type="CTD" id="9013"/>
<dbReference type="Proteomes" id="UP000515208">
    <property type="component" value="Unplaced"/>
</dbReference>
<feature type="compositionally biased region" description="Polar residues" evidence="1">
    <location>
        <begin position="606"/>
        <end position="622"/>
    </location>
</feature>
<dbReference type="PANTHER" id="PTHR15319:SF1">
    <property type="entry name" value="TATA BOX-BINDING PROTEIN-ASSOCIATED FACTOR RNA POLYMERASE I SUBUNIT C"/>
    <property type="match status" value="1"/>
</dbReference>
<dbReference type="GO" id="GO:0001164">
    <property type="term" value="F:RNA polymerase I core promoter sequence-specific DNA binding"/>
    <property type="evidence" value="ECO:0007669"/>
    <property type="project" value="TreeGrafter"/>
</dbReference>
<evidence type="ECO:0000256" key="1">
    <source>
        <dbReference type="SAM" id="MobiDB-lite"/>
    </source>
</evidence>
<evidence type="ECO:0000259" key="3">
    <source>
        <dbReference type="Pfam" id="PF20642"/>
    </source>
</evidence>
<dbReference type="InterPro" id="IPR049090">
    <property type="entry name" value="TAF1C_HB"/>
</dbReference>
<dbReference type="InterPro" id="IPR049089">
    <property type="entry name" value="TAF1C_C"/>
</dbReference>
<organism evidence="5 6">
    <name type="scientific">Bison bison bison</name>
    <name type="common">North American plains bison</name>
    <dbReference type="NCBI Taxonomy" id="43346"/>
    <lineage>
        <taxon>Eukaryota</taxon>
        <taxon>Metazoa</taxon>
        <taxon>Chordata</taxon>
        <taxon>Craniata</taxon>
        <taxon>Vertebrata</taxon>
        <taxon>Euteleostomi</taxon>
        <taxon>Mammalia</taxon>
        <taxon>Eutheria</taxon>
        <taxon>Laurasiatheria</taxon>
        <taxon>Artiodactyla</taxon>
        <taxon>Ruminantia</taxon>
        <taxon>Pecora</taxon>
        <taxon>Bovidae</taxon>
        <taxon>Bovinae</taxon>
        <taxon>Bison</taxon>
    </lineage>
</organism>
<gene>
    <name evidence="6" type="primary">TAF1C</name>
</gene>
<reference evidence="6" key="1">
    <citation type="submission" date="2025-08" db="UniProtKB">
        <authorList>
            <consortium name="RefSeq"/>
        </authorList>
    </citation>
    <scope>IDENTIFICATION</scope>
    <source>
        <tissue evidence="6">Blood</tissue>
    </source>
</reference>
<evidence type="ECO:0000259" key="4">
    <source>
        <dbReference type="Pfam" id="PF20643"/>
    </source>
</evidence>
<feature type="domain" description="TAF1C beta-propeller" evidence="2">
    <location>
        <begin position="302"/>
        <end position="395"/>
    </location>
</feature>
<dbReference type="GeneID" id="104996584"/>
<name>A0A6P3IE57_BISBB</name>
<evidence type="ECO:0000313" key="6">
    <source>
        <dbReference type="RefSeq" id="XP_010849165.1"/>
    </source>
</evidence>
<dbReference type="Pfam" id="PF20641">
    <property type="entry name" value="TAF1C_beta-prop"/>
    <property type="match status" value="1"/>
</dbReference>
<dbReference type="RefSeq" id="XP_010849165.1">
    <property type="nucleotide sequence ID" value="XM_010850863.1"/>
</dbReference>
<dbReference type="AlphaFoldDB" id="A0A6P3IE57"/>
<dbReference type="InterPro" id="IPR049087">
    <property type="entry name" value="TAF1C_beta-prop"/>
</dbReference>
<sequence>MDFPSSLPPSLFMTGPLGQSDVPDLSFMCSWRDALTLPASSPQGSQDSAPHVAKALLWEPDMPGPLPLLPPGPDPWDPGLTAKDLLFRGGYQFRRHPRAVLDVTEQISRFLWNHGDIAFAPLGRLLLENFKLEGAHSRSKTKTVVSVKRLHQDLGGHQPWGCPWAYLSQRQRRFSILGAPILSTSVASLLGELLHEELALRWERLLLDDACTGGALAWVPGRTPGAGQLVYPVGGAMDTLCFQKVSLTPESEPQVLSDPGRIQLRGPVRQVVTRSVQGEALLAVRSDHHCGLWKVSTPGQPLVICSRSGAVCLWSAEDGLRQIYKDPETLVFRDPSSWRWADFTAHPRVLTVGDRTGVKMVDTQGPPGCGLLLFRGGAEASCQKGERVLLTQHLGDLGPESLHPMLHLICTQFSLYLVDERLPLVPLLKWNHGLRSAPLLARLLPPPRPGLPQPLLLASQGGELQLLHLAGVGASTPRLVGLPQSLPTRSDSLSAFPLLEPKSHWRLQERLKAPTVGLAAAIPPPASTPVLSLFQLSAAGDVFHQRLHLRADPGPNPLPRGDTAEGTTLLSSQTPSVRATPSRPHTPRDGIVQQLPRGDTPEGATPPSSQTPSFLATRSGSQRLRKKPRMGF</sequence>
<feature type="domain" description="TAF1C C-terminal" evidence="4">
    <location>
        <begin position="591"/>
        <end position="632"/>
    </location>
</feature>
<accession>A0A6P3IE57</accession>
<dbReference type="KEGG" id="bbis:104996584"/>
<feature type="compositionally biased region" description="Polar residues" evidence="1">
    <location>
        <begin position="565"/>
        <end position="579"/>
    </location>
</feature>